<keyword evidence="2" id="KW-1185">Reference proteome</keyword>
<evidence type="ECO:0000313" key="2">
    <source>
        <dbReference type="Proteomes" id="UP001062846"/>
    </source>
</evidence>
<protein>
    <submittedName>
        <fullName evidence="1">Uncharacterized protein</fullName>
    </submittedName>
</protein>
<evidence type="ECO:0000313" key="1">
    <source>
        <dbReference type="EMBL" id="KAI8568401.1"/>
    </source>
</evidence>
<accession>A0ACC0PTB6</accession>
<dbReference type="Proteomes" id="UP001062846">
    <property type="component" value="Chromosome 2"/>
</dbReference>
<reference evidence="1" key="1">
    <citation type="submission" date="2022-02" db="EMBL/GenBank/DDBJ databases">
        <title>Plant Genome Project.</title>
        <authorList>
            <person name="Zhang R.-G."/>
        </authorList>
    </citation>
    <scope>NUCLEOTIDE SEQUENCE</scope>
    <source>
        <strain evidence="1">AT1</strain>
    </source>
</reference>
<gene>
    <name evidence="1" type="ORF">RHMOL_Rhmol02G0196200</name>
</gene>
<organism evidence="1 2">
    <name type="scientific">Rhododendron molle</name>
    <name type="common">Chinese azalea</name>
    <name type="synonym">Azalea mollis</name>
    <dbReference type="NCBI Taxonomy" id="49168"/>
    <lineage>
        <taxon>Eukaryota</taxon>
        <taxon>Viridiplantae</taxon>
        <taxon>Streptophyta</taxon>
        <taxon>Embryophyta</taxon>
        <taxon>Tracheophyta</taxon>
        <taxon>Spermatophyta</taxon>
        <taxon>Magnoliopsida</taxon>
        <taxon>eudicotyledons</taxon>
        <taxon>Gunneridae</taxon>
        <taxon>Pentapetalae</taxon>
        <taxon>asterids</taxon>
        <taxon>Ericales</taxon>
        <taxon>Ericaceae</taxon>
        <taxon>Ericoideae</taxon>
        <taxon>Rhodoreae</taxon>
        <taxon>Rhododendron</taxon>
    </lineage>
</organism>
<proteinExistence type="predicted"/>
<sequence length="270" mass="30937">MQAPGRVAPRGKRTQSPPQKKIVARNTTPPVTTRQQTRSAQPVATSQEAAMARAEMQYQMKMREKPSQEKRDPKRKRVIMPEASEEEAEEEEEREKDEKHSSTNSGFDDYVDDPAYKMDPREQNDRELEGPLPDCKTWLESRYVKWLHDEVVKARSSYCKQEWFLGMGLEAVGKEGKIFEKARQEVDAESYSHCMAIADATSVSRPTIAASVFGGSLCSRPTHIVLRLSNNSSNDDNRKLQGRRSAWERVIAEWGFNLWIGERGFEIQRD</sequence>
<dbReference type="EMBL" id="CM046389">
    <property type="protein sequence ID" value="KAI8568401.1"/>
    <property type="molecule type" value="Genomic_DNA"/>
</dbReference>
<comment type="caution">
    <text evidence="1">The sequence shown here is derived from an EMBL/GenBank/DDBJ whole genome shotgun (WGS) entry which is preliminary data.</text>
</comment>
<name>A0ACC0PTB6_RHOML</name>